<accession>A0A098RYH6</accession>
<dbReference type="Gene3D" id="1.20.120.1760">
    <property type="match status" value="1"/>
</dbReference>
<keyword evidence="7" id="KW-1003">Cell membrane</keyword>
<evidence type="ECO:0000256" key="3">
    <source>
        <dbReference type="ARBA" id="ARBA00004429"/>
    </source>
</evidence>
<keyword evidence="21" id="KW-1185">Reference proteome</keyword>
<dbReference type="EMBL" id="JPOS01000101">
    <property type="protein sequence ID" value="KGE84886.1"/>
    <property type="molecule type" value="Genomic_DNA"/>
</dbReference>
<dbReference type="PIRSF" id="PIRSF000851">
    <property type="entry name" value="PcS"/>
    <property type="match status" value="1"/>
</dbReference>
<comment type="catalytic activity">
    <reaction evidence="1">
        <text>a CDP-1,2-diacyl-sn-glycerol + choline = a 1,2-diacyl-sn-glycero-3-phosphocholine + CMP + H(+)</text>
        <dbReference type="Rhea" id="RHEA:14597"/>
        <dbReference type="ChEBI" id="CHEBI:15354"/>
        <dbReference type="ChEBI" id="CHEBI:15378"/>
        <dbReference type="ChEBI" id="CHEBI:57643"/>
        <dbReference type="ChEBI" id="CHEBI:58332"/>
        <dbReference type="ChEBI" id="CHEBI:60377"/>
        <dbReference type="EC" id="2.7.8.24"/>
    </reaction>
</comment>
<protein>
    <recommendedName>
        <fullName evidence="6">Phosphatidylcholine synthase</fullName>
        <ecNumber evidence="5">2.7.8.24</ecNumber>
    </recommendedName>
    <alternativeName>
        <fullName evidence="18">CDP-diglyceride-choline O-phosphatidyltransferase</fullName>
    </alternativeName>
</protein>
<keyword evidence="10" id="KW-0808">Transferase</keyword>
<evidence type="ECO:0000256" key="10">
    <source>
        <dbReference type="ARBA" id="ARBA00022679"/>
    </source>
</evidence>
<sequence>MGKPYTTCQRAQAWAVHLFTASGIITVFMAMVEGTQHNYTKAMWWLLAAQVIDGVDGTLARRFKVTEVLPEMSGKSIDFVIDFAGYAIIPAFLIYQAGIIASPYDLWAAFLILVTSAVYYGKSGMISEDYYFIGFPVMWNMVAFYLLFVFEWESTINLLFIIILAVLQFVPVKFAYPSRTKRWRAGNLTATVVFIVSMVGLLWYQPREMPVFWWGSVSSLLYFGIFAILATFWFDRR</sequence>
<evidence type="ECO:0000256" key="14">
    <source>
        <dbReference type="ARBA" id="ARBA00023136"/>
    </source>
</evidence>
<evidence type="ECO:0000313" key="20">
    <source>
        <dbReference type="EMBL" id="KGE84886.1"/>
    </source>
</evidence>
<evidence type="ECO:0000256" key="15">
    <source>
        <dbReference type="ARBA" id="ARBA00023209"/>
    </source>
</evidence>
<comment type="similarity">
    <text evidence="4">Belongs to the CDP-alcohol phosphatidyltransferase class-I family.</text>
</comment>
<dbReference type="InterPro" id="IPR000462">
    <property type="entry name" value="CDP-OH_P_trans"/>
</dbReference>
<organism evidence="20 21">
    <name type="scientific">Phaeodactylibacter xiamenensis</name>
    <dbReference type="NCBI Taxonomy" id="1524460"/>
    <lineage>
        <taxon>Bacteria</taxon>
        <taxon>Pseudomonadati</taxon>
        <taxon>Bacteroidota</taxon>
        <taxon>Saprospiria</taxon>
        <taxon>Saprospirales</taxon>
        <taxon>Haliscomenobacteraceae</taxon>
        <taxon>Phaeodactylibacter</taxon>
    </lineage>
</organism>
<evidence type="ECO:0000256" key="1">
    <source>
        <dbReference type="ARBA" id="ARBA00000958"/>
    </source>
</evidence>
<dbReference type="STRING" id="1524460.IX84_30970"/>
<dbReference type="RefSeq" id="WP_044230120.1">
    <property type="nucleotide sequence ID" value="NZ_JBKAGJ010000033.1"/>
</dbReference>
<proteinExistence type="inferred from homology"/>
<comment type="subcellular location">
    <subcellularLocation>
        <location evidence="3">Cell inner membrane</location>
        <topology evidence="3">Multi-pass membrane protein</topology>
    </subcellularLocation>
</comment>
<dbReference type="GO" id="GO:0050520">
    <property type="term" value="F:phosphatidylcholine synthase activity"/>
    <property type="evidence" value="ECO:0007669"/>
    <property type="project" value="UniProtKB-EC"/>
</dbReference>
<comment type="caution">
    <text evidence="20">The sequence shown here is derived from an EMBL/GenBank/DDBJ whole genome shotgun (WGS) entry which is preliminary data.</text>
</comment>
<evidence type="ECO:0000256" key="19">
    <source>
        <dbReference type="SAM" id="Phobius"/>
    </source>
</evidence>
<evidence type="ECO:0000256" key="12">
    <source>
        <dbReference type="ARBA" id="ARBA00022989"/>
    </source>
</evidence>
<dbReference type="EC" id="2.7.8.24" evidence="5"/>
<dbReference type="Pfam" id="PF01066">
    <property type="entry name" value="CDP-OH_P_transf"/>
    <property type="match status" value="1"/>
</dbReference>
<evidence type="ECO:0000256" key="5">
    <source>
        <dbReference type="ARBA" id="ARBA00013195"/>
    </source>
</evidence>
<name>A0A098RYH6_9BACT</name>
<feature type="transmembrane region" description="Helical" evidence="19">
    <location>
        <begin position="211"/>
        <end position="234"/>
    </location>
</feature>
<keyword evidence="12 19" id="KW-1133">Transmembrane helix</keyword>
<keyword evidence="17" id="KW-1208">Phospholipid metabolism</keyword>
<keyword evidence="16" id="KW-0464">Manganese</keyword>
<evidence type="ECO:0000313" key="21">
    <source>
        <dbReference type="Proteomes" id="UP000029736"/>
    </source>
</evidence>
<reference evidence="20 21" key="1">
    <citation type="journal article" date="2014" name="Int. J. Syst. Evol. Microbiol.">
        <title>Phaeodactylibacter xiamenensis gen. nov., sp. nov., a member of the family Saprospiraceae isolated from the marine alga Phaeodactylum tricornutum.</title>
        <authorList>
            <person name="Chen Z.Jr."/>
            <person name="Lei X."/>
            <person name="Lai Q."/>
            <person name="Li Y."/>
            <person name="Zhang B."/>
            <person name="Zhang J."/>
            <person name="Zhang H."/>
            <person name="Yang L."/>
            <person name="Zheng W."/>
            <person name="Tian Y."/>
            <person name="Yu Z."/>
            <person name="Xu H.Jr."/>
            <person name="Zheng T."/>
        </authorList>
    </citation>
    <scope>NUCLEOTIDE SEQUENCE [LARGE SCALE GENOMIC DNA]</scope>
    <source>
        <strain evidence="20 21">KD52</strain>
    </source>
</reference>
<evidence type="ECO:0000256" key="9">
    <source>
        <dbReference type="ARBA" id="ARBA00022519"/>
    </source>
</evidence>
<keyword evidence="14 19" id="KW-0472">Membrane</keyword>
<feature type="transmembrane region" description="Helical" evidence="19">
    <location>
        <begin position="79"/>
        <end position="98"/>
    </location>
</feature>
<dbReference type="InterPro" id="IPR026027">
    <property type="entry name" value="PcS"/>
</dbReference>
<feature type="transmembrane region" description="Helical" evidence="19">
    <location>
        <begin position="12"/>
        <end position="30"/>
    </location>
</feature>
<gene>
    <name evidence="20" type="ORF">IX84_30970</name>
</gene>
<dbReference type="OrthoDB" id="350520at2"/>
<dbReference type="InterPro" id="IPR043130">
    <property type="entry name" value="CDP-OH_PTrfase_TM_dom"/>
</dbReference>
<keyword evidence="13" id="KW-0443">Lipid metabolism</keyword>
<evidence type="ECO:0000256" key="7">
    <source>
        <dbReference type="ARBA" id="ARBA00022475"/>
    </source>
</evidence>
<feature type="transmembrane region" description="Helical" evidence="19">
    <location>
        <begin position="156"/>
        <end position="176"/>
    </location>
</feature>
<feature type="transmembrane region" description="Helical" evidence="19">
    <location>
        <begin position="188"/>
        <end position="205"/>
    </location>
</feature>
<feature type="transmembrane region" description="Helical" evidence="19">
    <location>
        <begin position="104"/>
        <end position="121"/>
    </location>
</feature>
<keyword evidence="15" id="KW-0594">Phospholipid biosynthesis</keyword>
<dbReference type="AlphaFoldDB" id="A0A098RYH6"/>
<evidence type="ECO:0000256" key="13">
    <source>
        <dbReference type="ARBA" id="ARBA00023098"/>
    </source>
</evidence>
<dbReference type="GO" id="GO:0005886">
    <property type="term" value="C:plasma membrane"/>
    <property type="evidence" value="ECO:0007669"/>
    <property type="project" value="UniProtKB-SubCell"/>
</dbReference>
<evidence type="ECO:0000256" key="8">
    <source>
        <dbReference type="ARBA" id="ARBA00022516"/>
    </source>
</evidence>
<dbReference type="GO" id="GO:0008654">
    <property type="term" value="P:phospholipid biosynthetic process"/>
    <property type="evidence" value="ECO:0007669"/>
    <property type="project" value="UniProtKB-KW"/>
</dbReference>
<keyword evidence="8" id="KW-0444">Lipid biosynthesis</keyword>
<evidence type="ECO:0000256" key="17">
    <source>
        <dbReference type="ARBA" id="ARBA00023264"/>
    </source>
</evidence>
<evidence type="ECO:0000256" key="16">
    <source>
        <dbReference type="ARBA" id="ARBA00023211"/>
    </source>
</evidence>
<feature type="transmembrane region" description="Helical" evidence="19">
    <location>
        <begin position="42"/>
        <end position="59"/>
    </location>
</feature>
<comment type="cofactor">
    <cofactor evidence="2">
        <name>Mn(2+)</name>
        <dbReference type="ChEBI" id="CHEBI:29035"/>
    </cofactor>
</comment>
<evidence type="ECO:0000256" key="4">
    <source>
        <dbReference type="ARBA" id="ARBA00010441"/>
    </source>
</evidence>
<evidence type="ECO:0000256" key="11">
    <source>
        <dbReference type="ARBA" id="ARBA00022692"/>
    </source>
</evidence>
<evidence type="ECO:0000256" key="18">
    <source>
        <dbReference type="ARBA" id="ARBA00033321"/>
    </source>
</evidence>
<keyword evidence="9" id="KW-0997">Cell inner membrane</keyword>
<keyword evidence="11 19" id="KW-0812">Transmembrane</keyword>
<evidence type="ECO:0000256" key="2">
    <source>
        <dbReference type="ARBA" id="ARBA00001936"/>
    </source>
</evidence>
<feature type="transmembrane region" description="Helical" evidence="19">
    <location>
        <begin position="130"/>
        <end position="150"/>
    </location>
</feature>
<dbReference type="Proteomes" id="UP000029736">
    <property type="component" value="Unassembled WGS sequence"/>
</dbReference>
<evidence type="ECO:0000256" key="6">
    <source>
        <dbReference type="ARBA" id="ARBA00015623"/>
    </source>
</evidence>